<feature type="signal peptide" evidence="2">
    <location>
        <begin position="1"/>
        <end position="21"/>
    </location>
</feature>
<dbReference type="KEGG" id="dko:I596_2216"/>
<feature type="region of interest" description="Disordered" evidence="1">
    <location>
        <begin position="256"/>
        <end position="302"/>
    </location>
</feature>
<organism evidence="3 4">
    <name type="scientific">Dokdonella koreensis DS-123</name>
    <dbReference type="NCBI Taxonomy" id="1300342"/>
    <lineage>
        <taxon>Bacteria</taxon>
        <taxon>Pseudomonadati</taxon>
        <taxon>Pseudomonadota</taxon>
        <taxon>Gammaproteobacteria</taxon>
        <taxon>Lysobacterales</taxon>
        <taxon>Rhodanobacteraceae</taxon>
        <taxon>Dokdonella</taxon>
    </lineage>
</organism>
<dbReference type="InterPro" id="IPR012334">
    <property type="entry name" value="Pectin_lyas_fold"/>
</dbReference>
<evidence type="ECO:0000313" key="4">
    <source>
        <dbReference type="Proteomes" id="UP000076830"/>
    </source>
</evidence>
<dbReference type="InterPro" id="IPR011050">
    <property type="entry name" value="Pectin_lyase_fold/virulence"/>
</dbReference>
<dbReference type="Proteomes" id="UP000076830">
    <property type="component" value="Chromosome"/>
</dbReference>
<keyword evidence="2" id="KW-0732">Signal</keyword>
<feature type="chain" id="PRO_5007813868" evidence="2">
    <location>
        <begin position="22"/>
        <end position="344"/>
    </location>
</feature>
<dbReference type="InterPro" id="IPR059226">
    <property type="entry name" value="Choice_anch_Q_dom"/>
</dbReference>
<accession>A0A160DUQ5</accession>
<proteinExistence type="predicted"/>
<dbReference type="AlphaFoldDB" id="A0A160DUQ5"/>
<keyword evidence="4" id="KW-1185">Reference proteome</keyword>
<dbReference type="RefSeq" id="WP_067647369.1">
    <property type="nucleotide sequence ID" value="NZ_CP015249.1"/>
</dbReference>
<evidence type="ECO:0000256" key="2">
    <source>
        <dbReference type="SAM" id="SignalP"/>
    </source>
</evidence>
<dbReference type="Gene3D" id="2.160.20.10">
    <property type="entry name" value="Single-stranded right-handed beta-helix, Pectin lyase-like"/>
    <property type="match status" value="1"/>
</dbReference>
<reference evidence="3 4" key="1">
    <citation type="submission" date="2016-04" db="EMBL/GenBank/DDBJ databases">
        <title>Complete genome sequence of Dokdonella koreensis DS-123T.</title>
        <authorList>
            <person name="Kim J.F."/>
            <person name="Lee H."/>
            <person name="Kwak M.-J."/>
        </authorList>
    </citation>
    <scope>NUCLEOTIDE SEQUENCE [LARGE SCALE GENOMIC DNA]</scope>
    <source>
        <strain evidence="3 4">DS-123</strain>
    </source>
</reference>
<dbReference type="STRING" id="1300342.I596_2216"/>
<dbReference type="SUPFAM" id="SSF51126">
    <property type="entry name" value="Pectin lyase-like"/>
    <property type="match status" value="1"/>
</dbReference>
<evidence type="ECO:0000313" key="3">
    <source>
        <dbReference type="EMBL" id="ANB18228.1"/>
    </source>
</evidence>
<sequence length="344" mass="34525">MPLPAHLKPILAALISPAAQAAVFCVGSPAELDAALTVARANGEADDVRVVAGTYALAAPLVYSTHQAFALTLSGRWNAGCTAQAGPSSILDGQGQHRILYAFSDATGDLAITDLVFSNGRNTGAIAGGGLSIETSSRRVQVERNLFHGNQDTGSAGAARIAISTSDFVLVLRNNLVLGNRAPEGGGIVLNVSTGPSAFVTGNTILANTATLPGALCGGLCVGGVADFSISNNILWGNAGGDLHLGNIGSARLSSNDIGSLTGQPPAPGSGGNLSVPPGFEPGLLSTRLAPDSPLVNRGDPQAAGGLGALDAAQAPRLQGRSVDIGAFETDVLLRVPFEATPDP</sequence>
<protein>
    <submittedName>
        <fullName evidence="3">Cell surface protein</fullName>
    </submittedName>
</protein>
<name>A0A160DUQ5_9GAMM</name>
<dbReference type="NCBIfam" id="NF041518">
    <property type="entry name" value="choice_anch_Q"/>
    <property type="match status" value="1"/>
</dbReference>
<gene>
    <name evidence="3" type="ORF">I596_2216</name>
</gene>
<dbReference type="EMBL" id="CP015249">
    <property type="protein sequence ID" value="ANB18228.1"/>
    <property type="molecule type" value="Genomic_DNA"/>
</dbReference>
<evidence type="ECO:0000256" key="1">
    <source>
        <dbReference type="SAM" id="MobiDB-lite"/>
    </source>
</evidence>
<dbReference type="OrthoDB" id="5931607at2"/>